<accession>A0ABR7M9M3</accession>
<evidence type="ECO:0000256" key="6">
    <source>
        <dbReference type="ARBA" id="ARBA00023136"/>
    </source>
</evidence>
<dbReference type="SUPFAM" id="SSF90123">
    <property type="entry name" value="ABC transporter transmembrane region"/>
    <property type="match status" value="1"/>
</dbReference>
<feature type="transmembrane region" description="Helical" evidence="7">
    <location>
        <begin position="262"/>
        <end position="286"/>
    </location>
</feature>
<feature type="domain" description="ABC transmembrane type-1" evidence="9">
    <location>
        <begin position="25"/>
        <end position="323"/>
    </location>
</feature>
<feature type="transmembrane region" description="Helical" evidence="7">
    <location>
        <begin position="150"/>
        <end position="174"/>
    </location>
</feature>
<dbReference type="Gene3D" id="3.40.50.300">
    <property type="entry name" value="P-loop containing nucleotide triphosphate hydrolases"/>
    <property type="match status" value="1"/>
</dbReference>
<dbReference type="PROSITE" id="PS00211">
    <property type="entry name" value="ABC_TRANSPORTER_1"/>
    <property type="match status" value="1"/>
</dbReference>
<feature type="transmembrane region" description="Helical" evidence="7">
    <location>
        <begin position="72"/>
        <end position="90"/>
    </location>
</feature>
<dbReference type="PROSITE" id="PS50929">
    <property type="entry name" value="ABC_TM1F"/>
    <property type="match status" value="1"/>
</dbReference>
<keyword evidence="3" id="KW-0547">Nucleotide-binding</keyword>
<dbReference type="Pfam" id="PF00664">
    <property type="entry name" value="ABC_membrane"/>
    <property type="match status" value="1"/>
</dbReference>
<evidence type="ECO:0000313" key="10">
    <source>
        <dbReference type="EMBL" id="MBC6491728.1"/>
    </source>
</evidence>
<evidence type="ECO:0000259" key="9">
    <source>
        <dbReference type="PROSITE" id="PS50929"/>
    </source>
</evidence>
<keyword evidence="4" id="KW-0067">ATP-binding</keyword>
<dbReference type="RefSeq" id="WP_187257048.1">
    <property type="nucleotide sequence ID" value="NZ_JBHULF010000007.1"/>
</dbReference>
<dbReference type="SMART" id="SM00382">
    <property type="entry name" value="AAA"/>
    <property type="match status" value="1"/>
</dbReference>
<evidence type="ECO:0000256" key="2">
    <source>
        <dbReference type="ARBA" id="ARBA00022692"/>
    </source>
</evidence>
<dbReference type="InterPro" id="IPR027417">
    <property type="entry name" value="P-loop_NTPase"/>
</dbReference>
<dbReference type="InterPro" id="IPR003439">
    <property type="entry name" value="ABC_transporter-like_ATP-bd"/>
</dbReference>
<comment type="caution">
    <text evidence="10">The sequence shown here is derived from an EMBL/GenBank/DDBJ whole genome shotgun (WGS) entry which is preliminary data.</text>
</comment>
<dbReference type="PANTHER" id="PTHR24221:SF654">
    <property type="entry name" value="ATP-BINDING CASSETTE SUB-FAMILY B MEMBER 6"/>
    <property type="match status" value="1"/>
</dbReference>
<dbReference type="Pfam" id="PF00005">
    <property type="entry name" value="ABC_tran"/>
    <property type="match status" value="1"/>
</dbReference>
<evidence type="ECO:0000256" key="4">
    <source>
        <dbReference type="ARBA" id="ARBA00022840"/>
    </source>
</evidence>
<organism evidence="10 11">
    <name type="scientific">Flavihumibacter stibioxidans</name>
    <dbReference type="NCBI Taxonomy" id="1834163"/>
    <lineage>
        <taxon>Bacteria</taxon>
        <taxon>Pseudomonadati</taxon>
        <taxon>Bacteroidota</taxon>
        <taxon>Chitinophagia</taxon>
        <taxon>Chitinophagales</taxon>
        <taxon>Chitinophagaceae</taxon>
        <taxon>Flavihumibacter</taxon>
    </lineage>
</organism>
<name>A0ABR7M9M3_9BACT</name>
<keyword evidence="5 7" id="KW-1133">Transmembrane helix</keyword>
<dbReference type="PANTHER" id="PTHR24221">
    <property type="entry name" value="ATP-BINDING CASSETTE SUB-FAMILY B"/>
    <property type="match status" value="1"/>
</dbReference>
<dbReference type="PROSITE" id="PS50893">
    <property type="entry name" value="ABC_TRANSPORTER_2"/>
    <property type="match status" value="1"/>
</dbReference>
<comment type="subcellular location">
    <subcellularLocation>
        <location evidence="1">Cell membrane</location>
        <topology evidence="1">Multi-pass membrane protein</topology>
    </subcellularLocation>
</comment>
<dbReference type="InterPro" id="IPR011527">
    <property type="entry name" value="ABC1_TM_dom"/>
</dbReference>
<dbReference type="InterPro" id="IPR017871">
    <property type="entry name" value="ABC_transporter-like_CS"/>
</dbReference>
<dbReference type="InterPro" id="IPR003593">
    <property type="entry name" value="AAA+_ATPase"/>
</dbReference>
<proteinExistence type="predicted"/>
<dbReference type="SUPFAM" id="SSF52540">
    <property type="entry name" value="P-loop containing nucleoside triphosphate hydrolases"/>
    <property type="match status" value="1"/>
</dbReference>
<dbReference type="Gene3D" id="1.20.1560.10">
    <property type="entry name" value="ABC transporter type 1, transmembrane domain"/>
    <property type="match status" value="1"/>
</dbReference>
<evidence type="ECO:0000256" key="5">
    <source>
        <dbReference type="ARBA" id="ARBA00022989"/>
    </source>
</evidence>
<evidence type="ECO:0000256" key="1">
    <source>
        <dbReference type="ARBA" id="ARBA00004651"/>
    </source>
</evidence>
<dbReference type="Proteomes" id="UP000765802">
    <property type="component" value="Unassembled WGS sequence"/>
</dbReference>
<keyword evidence="6 7" id="KW-0472">Membrane</keyword>
<keyword evidence="2 7" id="KW-0812">Transmembrane</keyword>
<dbReference type="InterPro" id="IPR039421">
    <property type="entry name" value="Type_1_exporter"/>
</dbReference>
<evidence type="ECO:0000259" key="8">
    <source>
        <dbReference type="PROSITE" id="PS50893"/>
    </source>
</evidence>
<feature type="transmembrane region" description="Helical" evidence="7">
    <location>
        <begin position="180"/>
        <end position="198"/>
    </location>
</feature>
<keyword evidence="11" id="KW-1185">Reference proteome</keyword>
<gene>
    <name evidence="10" type="ORF">BC349_11765</name>
</gene>
<evidence type="ECO:0000256" key="3">
    <source>
        <dbReference type="ARBA" id="ARBA00022741"/>
    </source>
</evidence>
<protein>
    <recommendedName>
        <fullName evidence="12">ABC transporter ATP-binding protein</fullName>
    </recommendedName>
</protein>
<sequence>MKYSSFTIIKRIFNQARPLWPQLTGIFLLNLIAAPISLLQPLPLKILIDSGFGKEQLPAYIGFAFPPSTDPVFGTIVLVVAIFVILIAFINNIHAYIVWLVSTNVGEKLVLDFRSKLFNQIQRLSIAYHDREGTSDALYRIQYDTVAIRSFLIGNFASFVSSVITLLAMVGVMLLINWKLALIALCIIPILMFLTRLSTVRLNREWSKVKVNESKAMSVVHEVLGSLRVVKAFGQEEMELERFAARAGDAVKSQVKVARVAAGFYFLAGMVFAAGTALFLYFGAIAVQSGSMTLGDLTLVMAYLAQIFGPLDRISKNLNDIQSSLVSVDRVFTILDKEREVPEAANPLPLARCNGSVQFDQVSFSYGEDRKILQNISFEVNTGDRVGIIGTTGAGKSTLINLLMRFYDVESGTVYVDGKDIRQYKLADYRNQFGLVLQEPVLFSTSIAENIAYGKPGATRKEIIAAAKMANAHEFIENCSNGYDTLVGERGMQLSGGERQRLSIARAFIKDAPILILDEPTSALDVKTESQIMEAMERLMQGRTSFMITHRIDTVKSCNIILHLEKGRLVDAFRNEGGDLLEKKKKQLLEIKI</sequence>
<dbReference type="EMBL" id="MBUA01000023">
    <property type="protein sequence ID" value="MBC6491728.1"/>
    <property type="molecule type" value="Genomic_DNA"/>
</dbReference>
<evidence type="ECO:0000256" key="7">
    <source>
        <dbReference type="SAM" id="Phobius"/>
    </source>
</evidence>
<evidence type="ECO:0000313" key="11">
    <source>
        <dbReference type="Proteomes" id="UP000765802"/>
    </source>
</evidence>
<reference evidence="10 11" key="1">
    <citation type="submission" date="2016-07" db="EMBL/GenBank/DDBJ databases">
        <title>Genome analysis of Flavihumibacter stibioxidans YS-17.</title>
        <authorList>
            <person name="Shi K."/>
            <person name="Han Y."/>
            <person name="Wang G."/>
        </authorList>
    </citation>
    <scope>NUCLEOTIDE SEQUENCE [LARGE SCALE GENOMIC DNA]</scope>
    <source>
        <strain evidence="10 11">YS-17</strain>
    </source>
</reference>
<dbReference type="InterPro" id="IPR036640">
    <property type="entry name" value="ABC1_TM_sf"/>
</dbReference>
<feature type="transmembrane region" description="Helical" evidence="7">
    <location>
        <begin position="20"/>
        <end position="39"/>
    </location>
</feature>
<feature type="domain" description="ABC transporter" evidence="8">
    <location>
        <begin position="357"/>
        <end position="591"/>
    </location>
</feature>
<evidence type="ECO:0008006" key="12">
    <source>
        <dbReference type="Google" id="ProtNLM"/>
    </source>
</evidence>